<evidence type="ECO:0000256" key="2">
    <source>
        <dbReference type="ARBA" id="ARBA00004696"/>
    </source>
</evidence>
<name>A0A4P8YKI4_9ENTR</name>
<dbReference type="AlphaFoldDB" id="A0A4P8YKI4"/>
<evidence type="ECO:0000256" key="7">
    <source>
        <dbReference type="ARBA" id="ARBA00023141"/>
    </source>
</evidence>
<dbReference type="GO" id="GO:0004425">
    <property type="term" value="F:indole-3-glycerol-phosphate synthase activity"/>
    <property type="evidence" value="ECO:0007669"/>
    <property type="project" value="UniProtKB-EC"/>
</dbReference>
<gene>
    <name evidence="10" type="ORF">FEM41_11935</name>
</gene>
<dbReference type="Gene3D" id="3.20.20.70">
    <property type="entry name" value="Aldolase class I"/>
    <property type="match status" value="1"/>
</dbReference>
<accession>A0A4P8YKI4</accession>
<feature type="domain" description="Indole-3-glycerol phosphate synthase" evidence="9">
    <location>
        <begin position="10"/>
        <end position="226"/>
    </location>
</feature>
<dbReference type="InterPro" id="IPR013785">
    <property type="entry name" value="Aldolase_TIM"/>
</dbReference>
<keyword evidence="8" id="KW-0456">Lyase</keyword>
<dbReference type="SUPFAM" id="SSF51366">
    <property type="entry name" value="Ribulose-phoshate binding barrel"/>
    <property type="match status" value="1"/>
</dbReference>
<keyword evidence="6" id="KW-0822">Tryptophan biosynthesis</keyword>
<keyword evidence="11" id="KW-1185">Reference proteome</keyword>
<evidence type="ECO:0000259" key="9">
    <source>
        <dbReference type="Pfam" id="PF00218"/>
    </source>
</evidence>
<keyword evidence="4" id="KW-0028">Amino-acid biosynthesis</keyword>
<evidence type="ECO:0000256" key="5">
    <source>
        <dbReference type="ARBA" id="ARBA00022793"/>
    </source>
</evidence>
<dbReference type="GO" id="GO:0000162">
    <property type="term" value="P:L-tryptophan biosynthetic process"/>
    <property type="evidence" value="ECO:0007669"/>
    <property type="project" value="UniProtKB-UniPathway"/>
</dbReference>
<dbReference type="UniPathway" id="UPA00035">
    <property type="reaction ID" value="UER00043"/>
</dbReference>
<evidence type="ECO:0000256" key="1">
    <source>
        <dbReference type="ARBA" id="ARBA00001633"/>
    </source>
</evidence>
<evidence type="ECO:0000256" key="6">
    <source>
        <dbReference type="ARBA" id="ARBA00022822"/>
    </source>
</evidence>
<dbReference type="OrthoDB" id="7845323at2"/>
<evidence type="ECO:0000313" key="10">
    <source>
        <dbReference type="EMBL" id="QCT20308.1"/>
    </source>
</evidence>
<comment type="catalytic activity">
    <reaction evidence="1">
        <text>1-(2-carboxyphenylamino)-1-deoxy-D-ribulose 5-phosphate + H(+) = (1S,2R)-1-C-(indol-3-yl)glycerol 3-phosphate + CO2 + H2O</text>
        <dbReference type="Rhea" id="RHEA:23476"/>
        <dbReference type="ChEBI" id="CHEBI:15377"/>
        <dbReference type="ChEBI" id="CHEBI:15378"/>
        <dbReference type="ChEBI" id="CHEBI:16526"/>
        <dbReference type="ChEBI" id="CHEBI:58613"/>
        <dbReference type="ChEBI" id="CHEBI:58866"/>
        <dbReference type="EC" id="4.1.1.48"/>
    </reaction>
</comment>
<dbReference type="Pfam" id="PF00218">
    <property type="entry name" value="IGPS"/>
    <property type="match status" value="1"/>
</dbReference>
<comment type="pathway">
    <text evidence="2">Amino-acid biosynthesis; L-tryptophan biosynthesis; L-tryptophan from chorismate: step 4/5.</text>
</comment>
<dbReference type="PANTHER" id="PTHR22854:SF2">
    <property type="entry name" value="INDOLE-3-GLYCEROL-PHOSPHATE SYNTHASE"/>
    <property type="match status" value="1"/>
</dbReference>
<dbReference type="EC" id="4.1.1.48" evidence="3"/>
<sequence>MEEGQVRNAFIQALRGTAAPLIAEIKPFSPEYGDLLRGRFPVEIARHYVAQGAACLSVTTGRWHQGSLALLQQIAEAVPAPILRKDFITRTVQLRESREAGAEAVLLSAQLLRRQDILRLAEQALNQGLTPFIEASEVTQLDGLHLPGGSVLAVCNRDIRQQEKDNGTVDHSLALYSLARGCGAELLVSASAMRDPHDAVRALSAGYDAVLIGSALLMAQSGVEQTTASFIQALTMR</sequence>
<dbReference type="GO" id="GO:0004640">
    <property type="term" value="F:phosphoribosylanthranilate isomerase activity"/>
    <property type="evidence" value="ECO:0007669"/>
    <property type="project" value="TreeGrafter"/>
</dbReference>
<organism evidence="10 11">
    <name type="scientific">Jejubacter calystegiae</name>
    <dbReference type="NCBI Taxonomy" id="2579935"/>
    <lineage>
        <taxon>Bacteria</taxon>
        <taxon>Pseudomonadati</taxon>
        <taxon>Pseudomonadota</taxon>
        <taxon>Gammaproteobacteria</taxon>
        <taxon>Enterobacterales</taxon>
        <taxon>Enterobacteriaceae</taxon>
        <taxon>Jejubacter</taxon>
    </lineage>
</organism>
<proteinExistence type="predicted"/>
<reference evidence="10 11" key="1">
    <citation type="submission" date="2019-05" db="EMBL/GenBank/DDBJ databases">
        <title>Complete genome sequence of Izhakiella calystegiae KSNA2, an endophyte isolated from beach morning glory (Calystegia soldanella).</title>
        <authorList>
            <person name="Jiang L."/>
            <person name="Jeong J.C."/>
            <person name="Kim C.Y."/>
            <person name="Kim D.H."/>
            <person name="Kim S.W."/>
            <person name="Lee j."/>
        </authorList>
    </citation>
    <scope>NUCLEOTIDE SEQUENCE [LARGE SCALE GENOMIC DNA]</scope>
    <source>
        <strain evidence="10 11">KSNA2</strain>
    </source>
</reference>
<dbReference type="InterPro" id="IPR045186">
    <property type="entry name" value="Indole-3-glycerol_P_synth"/>
</dbReference>
<dbReference type="InterPro" id="IPR011060">
    <property type="entry name" value="RibuloseP-bd_barrel"/>
</dbReference>
<dbReference type="EMBL" id="CP040428">
    <property type="protein sequence ID" value="QCT20308.1"/>
    <property type="molecule type" value="Genomic_DNA"/>
</dbReference>
<keyword evidence="5" id="KW-0210">Decarboxylase</keyword>
<protein>
    <recommendedName>
        <fullName evidence="3">indole-3-glycerol-phosphate synthase</fullName>
        <ecNumber evidence="3">4.1.1.48</ecNumber>
    </recommendedName>
</protein>
<evidence type="ECO:0000256" key="4">
    <source>
        <dbReference type="ARBA" id="ARBA00022605"/>
    </source>
</evidence>
<evidence type="ECO:0000256" key="8">
    <source>
        <dbReference type="ARBA" id="ARBA00023239"/>
    </source>
</evidence>
<dbReference type="Proteomes" id="UP000302163">
    <property type="component" value="Chromosome"/>
</dbReference>
<keyword evidence="7" id="KW-0057">Aromatic amino acid biosynthesis</keyword>
<dbReference type="InterPro" id="IPR013798">
    <property type="entry name" value="Indole-3-glycerol_P_synth_dom"/>
</dbReference>
<dbReference type="PANTHER" id="PTHR22854">
    <property type="entry name" value="TRYPTOPHAN BIOSYNTHESIS PROTEIN"/>
    <property type="match status" value="1"/>
</dbReference>
<evidence type="ECO:0000313" key="11">
    <source>
        <dbReference type="Proteomes" id="UP000302163"/>
    </source>
</evidence>
<dbReference type="KEGG" id="izh:FEM41_11935"/>
<evidence type="ECO:0000256" key="3">
    <source>
        <dbReference type="ARBA" id="ARBA00012362"/>
    </source>
</evidence>